<keyword evidence="2" id="KW-0229">DNA integration</keyword>
<organism evidence="8 9">
    <name type="scientific">Pelagibius litoralis</name>
    <dbReference type="NCBI Taxonomy" id="374515"/>
    <lineage>
        <taxon>Bacteria</taxon>
        <taxon>Pseudomonadati</taxon>
        <taxon>Pseudomonadota</taxon>
        <taxon>Alphaproteobacteria</taxon>
        <taxon>Rhodospirillales</taxon>
        <taxon>Rhodovibrionaceae</taxon>
        <taxon>Pelagibius</taxon>
    </lineage>
</organism>
<dbReference type="GO" id="GO:0015074">
    <property type="term" value="P:DNA integration"/>
    <property type="evidence" value="ECO:0007669"/>
    <property type="project" value="UniProtKB-KW"/>
</dbReference>
<dbReference type="PROSITE" id="PS51898">
    <property type="entry name" value="TYR_RECOMBINASE"/>
    <property type="match status" value="1"/>
</dbReference>
<evidence type="ECO:0000313" key="9">
    <source>
        <dbReference type="Proteomes" id="UP000761264"/>
    </source>
</evidence>
<dbReference type="InterPro" id="IPR011010">
    <property type="entry name" value="DNA_brk_join_enz"/>
</dbReference>
<evidence type="ECO:0000313" key="8">
    <source>
        <dbReference type="EMBL" id="NIA67899.1"/>
    </source>
</evidence>
<dbReference type="CDD" id="cd00801">
    <property type="entry name" value="INT_P4_C"/>
    <property type="match status" value="1"/>
</dbReference>
<dbReference type="InterPro" id="IPR010998">
    <property type="entry name" value="Integrase_recombinase_N"/>
</dbReference>
<dbReference type="InterPro" id="IPR002104">
    <property type="entry name" value="Integrase_catalytic"/>
</dbReference>
<dbReference type="InterPro" id="IPR044068">
    <property type="entry name" value="CB"/>
</dbReference>
<sequence length="469" mass="53140">MSAAFRLAKSLWRRGCLHNRHFRAFPNPPQGAEFLKKTPFFHFRVLHSLSPSPTFFVGPSVGPGTKGYPVGKLTAKKVEHAKPGSHIDGQGLMLVVSSAKARKWILRIQVKGKRRDIGLGSAADVTLSEARDLATDMRKAFKRGENPVAERKKKPAPTFRVAAEAVHIEHTKAWKNDKHRAQWLSSLEAYAFPKLGDTPINEITGPDVRDVVSDIWLTVPETARRVLQRICKVLDYGHSKGWREIETPLRSIKAGLPKQPERPEEEKHFEAMPWADVPGFFAGLEDLSATETTRLCLEFTILTACRSGESRGVRWSEIDLKEKTWTIPAKRMKGRRLHRVPLCDRAVAILERMQELRRTKKASALVFEGRTEGNPMSDMTLTQILRRAGLSCTPHGFRSSFRDWCEESTSYPARLAEKALAHAVRDKTEAAYQRGDLFDRRRELMTAWETFCFSERRAAGNVTPIRRAK</sequence>
<evidence type="ECO:0000259" key="6">
    <source>
        <dbReference type="PROSITE" id="PS51898"/>
    </source>
</evidence>
<protein>
    <submittedName>
        <fullName evidence="8">Tyrosine-type recombinase/integrase</fullName>
    </submittedName>
</protein>
<comment type="similarity">
    <text evidence="1">Belongs to the 'phage' integrase family.</text>
</comment>
<feature type="domain" description="Core-binding (CB)" evidence="7">
    <location>
        <begin position="157"/>
        <end position="238"/>
    </location>
</feature>
<dbReference type="Pfam" id="PF13356">
    <property type="entry name" value="Arm-DNA-bind_3"/>
    <property type="match status" value="1"/>
</dbReference>
<dbReference type="Gene3D" id="1.10.443.10">
    <property type="entry name" value="Intergrase catalytic core"/>
    <property type="match status" value="1"/>
</dbReference>
<feature type="domain" description="Tyr recombinase" evidence="6">
    <location>
        <begin position="255"/>
        <end position="446"/>
    </location>
</feature>
<evidence type="ECO:0000256" key="4">
    <source>
        <dbReference type="ARBA" id="ARBA00023172"/>
    </source>
</evidence>
<gene>
    <name evidence="8" type="ORF">HBA54_04775</name>
</gene>
<dbReference type="AlphaFoldDB" id="A0A967C3P6"/>
<evidence type="ECO:0000256" key="2">
    <source>
        <dbReference type="ARBA" id="ARBA00022908"/>
    </source>
</evidence>
<comment type="caution">
    <text evidence="8">The sequence shown here is derived from an EMBL/GenBank/DDBJ whole genome shotgun (WGS) entry which is preliminary data.</text>
</comment>
<dbReference type="PANTHER" id="PTHR30629">
    <property type="entry name" value="PROPHAGE INTEGRASE"/>
    <property type="match status" value="1"/>
</dbReference>
<evidence type="ECO:0000259" key="7">
    <source>
        <dbReference type="PROSITE" id="PS51900"/>
    </source>
</evidence>
<dbReference type="InterPro" id="IPR053876">
    <property type="entry name" value="Phage_int_M"/>
</dbReference>
<dbReference type="EMBL" id="JAAQPH010000003">
    <property type="protein sequence ID" value="NIA67899.1"/>
    <property type="molecule type" value="Genomic_DNA"/>
</dbReference>
<dbReference type="InterPro" id="IPR038488">
    <property type="entry name" value="Integrase_DNA-bd_sf"/>
</dbReference>
<dbReference type="PROSITE" id="PS51900">
    <property type="entry name" value="CB"/>
    <property type="match status" value="1"/>
</dbReference>
<dbReference type="InterPro" id="IPR050808">
    <property type="entry name" value="Phage_Integrase"/>
</dbReference>
<keyword evidence="4" id="KW-0233">DNA recombination</keyword>
<keyword evidence="3 5" id="KW-0238">DNA-binding</keyword>
<dbReference type="GO" id="GO:0006310">
    <property type="term" value="P:DNA recombination"/>
    <property type="evidence" value="ECO:0007669"/>
    <property type="project" value="UniProtKB-KW"/>
</dbReference>
<dbReference type="GO" id="GO:0003677">
    <property type="term" value="F:DNA binding"/>
    <property type="evidence" value="ECO:0007669"/>
    <property type="project" value="UniProtKB-UniRule"/>
</dbReference>
<reference evidence="8" key="1">
    <citation type="submission" date="2020-03" db="EMBL/GenBank/DDBJ databases">
        <title>Genome of Pelagibius litoralis DSM 21314T.</title>
        <authorList>
            <person name="Wang G."/>
        </authorList>
    </citation>
    <scope>NUCLEOTIDE SEQUENCE</scope>
    <source>
        <strain evidence="8">DSM 21314</strain>
    </source>
</reference>
<dbReference type="Pfam" id="PF00589">
    <property type="entry name" value="Phage_integrase"/>
    <property type="match status" value="1"/>
</dbReference>
<evidence type="ECO:0000256" key="1">
    <source>
        <dbReference type="ARBA" id="ARBA00008857"/>
    </source>
</evidence>
<dbReference type="PANTHER" id="PTHR30629:SF2">
    <property type="entry name" value="PROPHAGE INTEGRASE INTS-RELATED"/>
    <property type="match status" value="1"/>
</dbReference>
<dbReference type="Gene3D" id="3.30.160.390">
    <property type="entry name" value="Integrase, DNA-binding domain"/>
    <property type="match status" value="1"/>
</dbReference>
<dbReference type="Pfam" id="PF22022">
    <property type="entry name" value="Phage_int_M"/>
    <property type="match status" value="1"/>
</dbReference>
<evidence type="ECO:0000256" key="3">
    <source>
        <dbReference type="ARBA" id="ARBA00023125"/>
    </source>
</evidence>
<dbReference type="InterPro" id="IPR013762">
    <property type="entry name" value="Integrase-like_cat_sf"/>
</dbReference>
<evidence type="ECO:0000256" key="5">
    <source>
        <dbReference type="PROSITE-ProRule" id="PRU01248"/>
    </source>
</evidence>
<dbReference type="SUPFAM" id="SSF56349">
    <property type="entry name" value="DNA breaking-rejoining enzymes"/>
    <property type="match status" value="1"/>
</dbReference>
<dbReference type="InterPro" id="IPR025166">
    <property type="entry name" value="Integrase_DNA_bind_dom"/>
</dbReference>
<name>A0A967C3P6_9PROT</name>
<proteinExistence type="inferred from homology"/>
<dbReference type="Gene3D" id="1.10.150.130">
    <property type="match status" value="1"/>
</dbReference>
<accession>A0A967C3P6</accession>
<keyword evidence="9" id="KW-1185">Reference proteome</keyword>
<dbReference type="Proteomes" id="UP000761264">
    <property type="component" value="Unassembled WGS sequence"/>
</dbReference>